<dbReference type="PANTHER" id="PTHR43762">
    <property type="entry name" value="L-GULONOLACTONE OXIDASE"/>
    <property type="match status" value="1"/>
</dbReference>
<reference evidence="3" key="1">
    <citation type="journal article" date="2018" name="J. Ind. Microbiol. Biotechnol.">
        <title>Genome mining reveals uncommon alkylpyrones as type III PKS products from myxobacteria.</title>
        <authorList>
            <person name="Hug J.J."/>
            <person name="Panter F."/>
            <person name="Krug D."/>
            <person name="Muller R."/>
        </authorList>
    </citation>
    <scope>NUCLEOTIDE SEQUENCE</scope>
    <source>
        <strain evidence="3">MCy9148</strain>
    </source>
</reference>
<dbReference type="InterPro" id="IPR010031">
    <property type="entry name" value="FAD_lactone_oxidase-like"/>
</dbReference>
<dbReference type="InterPro" id="IPR006094">
    <property type="entry name" value="Oxid_FAD_bind_N"/>
</dbReference>
<name>A0A3S7UXG7_9BACT</name>
<evidence type="ECO:0000259" key="2">
    <source>
        <dbReference type="PROSITE" id="PS51387"/>
    </source>
</evidence>
<dbReference type="GO" id="GO:0016899">
    <property type="term" value="F:oxidoreductase activity, acting on the CH-OH group of donors, oxygen as acceptor"/>
    <property type="evidence" value="ECO:0007669"/>
    <property type="project" value="InterPro"/>
</dbReference>
<organism evidence="3">
    <name type="scientific">Melittangium lichenicola</name>
    <dbReference type="NCBI Taxonomy" id="45"/>
    <lineage>
        <taxon>Bacteria</taxon>
        <taxon>Pseudomonadati</taxon>
        <taxon>Myxococcota</taxon>
        <taxon>Myxococcia</taxon>
        <taxon>Myxococcales</taxon>
        <taxon>Cystobacterineae</taxon>
        <taxon>Archangiaceae</taxon>
        <taxon>Melittangium</taxon>
    </lineage>
</organism>
<proteinExistence type="predicted"/>
<dbReference type="EMBL" id="MH908902">
    <property type="protein sequence ID" value="AYM53433.1"/>
    <property type="molecule type" value="Genomic_DNA"/>
</dbReference>
<feature type="domain" description="FAD-binding PCMH-type" evidence="2">
    <location>
        <begin position="1"/>
        <end position="180"/>
    </location>
</feature>
<sequence>MAAEVTSWGRYPRVSGQREHPLTWTGEPLPAPPPGGSLLPRGQGRSYGDACLNADGTLLTTARLDRFLDFDPATGVLRCEAGVTLDAILRLVTGQGWFLPVVPGTRFVSVGGAIANDVHGKNHVRAGTFGRHVRRFELVRSDGSRRVCSLEEHRDWFEASVGGLGLTGLITWAELQLRRVNNPYLLQETVAFSRLEDFLTLARESSRDFEYTVAWVDSLARGRHLGRGLFHRAHHAPPRFDAPPRAPADRAGLAVPFDFPGIALNPVSVTAFNALYALRRPQGPVHYEPYFFPLDGVPRWNRIYGRAGLLQFQCVVPPDAAGVAALREILDRGAHSGLPSFLTVLKTYGDVPSPGWLSFPRAGYSLALDFPNRGERTFALLDELEAVTRAAGGRLYPAKDARMSPETFAACYPAHERLERYRDPAFSSSFWRRVHGAR</sequence>
<dbReference type="SUPFAM" id="SSF56176">
    <property type="entry name" value="FAD-binding/transporter-associated domain-like"/>
    <property type="match status" value="1"/>
</dbReference>
<dbReference type="GO" id="GO:0071949">
    <property type="term" value="F:FAD binding"/>
    <property type="evidence" value="ECO:0007669"/>
    <property type="project" value="InterPro"/>
</dbReference>
<dbReference type="Gene3D" id="3.30.465.10">
    <property type="match status" value="1"/>
</dbReference>
<protein>
    <submittedName>
        <fullName evidence="3">FAD-dependent dehydrogenase</fullName>
    </submittedName>
</protein>
<evidence type="ECO:0000313" key="3">
    <source>
        <dbReference type="EMBL" id="AYM53433.1"/>
    </source>
</evidence>
<dbReference type="InterPro" id="IPR016166">
    <property type="entry name" value="FAD-bd_PCMH"/>
</dbReference>
<dbReference type="InterPro" id="IPR016169">
    <property type="entry name" value="FAD-bd_PCMH_sub2"/>
</dbReference>
<dbReference type="Pfam" id="PF01565">
    <property type="entry name" value="FAD_binding_4"/>
    <property type="match status" value="1"/>
</dbReference>
<dbReference type="InterPro" id="IPR036318">
    <property type="entry name" value="FAD-bd_PCMH-like_sf"/>
</dbReference>
<dbReference type="PANTHER" id="PTHR43762:SF1">
    <property type="entry name" value="D-ARABINONO-1,4-LACTONE OXIDASE"/>
    <property type="match status" value="1"/>
</dbReference>
<feature type="region of interest" description="Disordered" evidence="1">
    <location>
        <begin position="14"/>
        <end position="42"/>
    </location>
</feature>
<dbReference type="PROSITE" id="PS51387">
    <property type="entry name" value="FAD_PCMH"/>
    <property type="match status" value="1"/>
</dbReference>
<dbReference type="AlphaFoldDB" id="A0A3S7UXG7"/>
<evidence type="ECO:0000256" key="1">
    <source>
        <dbReference type="SAM" id="MobiDB-lite"/>
    </source>
</evidence>
<accession>A0A3S7UXG7</accession>